<evidence type="ECO:0000313" key="1">
    <source>
        <dbReference type="EMBL" id="CAB4196618.1"/>
    </source>
</evidence>
<name>A0A6J5RSG2_9CAUD</name>
<dbReference type="EMBL" id="LR797252">
    <property type="protein sequence ID" value="CAB4196618.1"/>
    <property type="molecule type" value="Genomic_DNA"/>
</dbReference>
<organism evidence="1">
    <name type="scientific">uncultured Caudovirales phage</name>
    <dbReference type="NCBI Taxonomy" id="2100421"/>
    <lineage>
        <taxon>Viruses</taxon>
        <taxon>Duplodnaviria</taxon>
        <taxon>Heunggongvirae</taxon>
        <taxon>Uroviricota</taxon>
        <taxon>Caudoviricetes</taxon>
        <taxon>Peduoviridae</taxon>
        <taxon>Maltschvirus</taxon>
        <taxon>Maltschvirus maltsch</taxon>
    </lineage>
</organism>
<protein>
    <submittedName>
        <fullName evidence="1">Uncharacterized protein</fullName>
    </submittedName>
</protein>
<accession>A0A6J5RSG2</accession>
<proteinExistence type="predicted"/>
<gene>
    <name evidence="1" type="ORF">UFOVP1290_138</name>
</gene>
<sequence length="121" mass="14146">MDDLSLTHCHFCKSELSNISDYNALCKNCPLEIRHYFWSSQNPIQGKYLSWIGIMINLNDHEYEIYINIKSYDSSDYKFQISKYKLNSNHNIIMQSDANINFSPQNAKSKLISLLNLIPFS</sequence>
<reference evidence="1" key="1">
    <citation type="submission" date="2020-05" db="EMBL/GenBank/DDBJ databases">
        <authorList>
            <person name="Chiriac C."/>
            <person name="Salcher M."/>
            <person name="Ghai R."/>
            <person name="Kavagutti S V."/>
        </authorList>
    </citation>
    <scope>NUCLEOTIDE SEQUENCE</scope>
</reference>